<sequence length="36" mass="3977">MALAKFIGQYATVWPEVFDVAIVAIVPLIILFALNE</sequence>
<keyword evidence="1" id="KW-1133">Transmembrane helix</keyword>
<organism evidence="2 3">
    <name type="scientific">Glutamicibacter protophormiae</name>
    <name type="common">Brevibacterium protophormiae</name>
    <dbReference type="NCBI Taxonomy" id="37930"/>
    <lineage>
        <taxon>Bacteria</taxon>
        <taxon>Bacillati</taxon>
        <taxon>Actinomycetota</taxon>
        <taxon>Actinomycetes</taxon>
        <taxon>Micrococcales</taxon>
        <taxon>Micrococcaceae</taxon>
        <taxon>Glutamicibacter</taxon>
    </lineage>
</organism>
<proteinExistence type="predicted"/>
<evidence type="ECO:0000313" key="2">
    <source>
        <dbReference type="EMBL" id="MBP2398823.1"/>
    </source>
</evidence>
<comment type="caution">
    <text evidence="2">The sequence shown here is derived from an EMBL/GenBank/DDBJ whole genome shotgun (WGS) entry which is preliminary data.</text>
</comment>
<dbReference type="Proteomes" id="UP001195422">
    <property type="component" value="Unassembled WGS sequence"/>
</dbReference>
<evidence type="ECO:0000256" key="1">
    <source>
        <dbReference type="SAM" id="Phobius"/>
    </source>
</evidence>
<protein>
    <submittedName>
        <fullName evidence="2">Uncharacterized protein</fullName>
    </submittedName>
</protein>
<keyword evidence="3" id="KW-1185">Reference proteome</keyword>
<dbReference type="EMBL" id="JAGIOJ010000001">
    <property type="protein sequence ID" value="MBP2398823.1"/>
    <property type="molecule type" value="Genomic_DNA"/>
</dbReference>
<gene>
    <name evidence="2" type="ORF">JOF39_001904</name>
</gene>
<name>A0ABS4XQN6_GLUPR</name>
<reference evidence="2 3" key="1">
    <citation type="submission" date="2021-03" db="EMBL/GenBank/DDBJ databases">
        <title>Sequencing the genomes of 1000 actinobacteria strains.</title>
        <authorList>
            <person name="Klenk H.-P."/>
        </authorList>
    </citation>
    <scope>NUCLEOTIDE SEQUENCE [LARGE SCALE GENOMIC DNA]</scope>
    <source>
        <strain evidence="2 3">DSM 20168</strain>
    </source>
</reference>
<feature type="transmembrane region" description="Helical" evidence="1">
    <location>
        <begin position="12"/>
        <end position="34"/>
    </location>
</feature>
<evidence type="ECO:0000313" key="3">
    <source>
        <dbReference type="Proteomes" id="UP001195422"/>
    </source>
</evidence>
<accession>A0ABS4XQN6</accession>
<keyword evidence="1" id="KW-0472">Membrane</keyword>
<keyword evidence="1" id="KW-0812">Transmembrane</keyword>